<gene>
    <name evidence="1" type="ORF">CEPIT_LOCUS33631</name>
</gene>
<dbReference type="EMBL" id="CAMAPF010000981">
    <property type="protein sequence ID" value="CAH9134324.1"/>
    <property type="molecule type" value="Genomic_DNA"/>
</dbReference>
<accession>A0AAV0FFG5</accession>
<reference evidence="1" key="1">
    <citation type="submission" date="2022-07" db="EMBL/GenBank/DDBJ databases">
        <authorList>
            <person name="Macas J."/>
            <person name="Novak P."/>
            <person name="Neumann P."/>
        </authorList>
    </citation>
    <scope>NUCLEOTIDE SEQUENCE</scope>
</reference>
<proteinExistence type="predicted"/>
<evidence type="ECO:0000313" key="2">
    <source>
        <dbReference type="Proteomes" id="UP001152523"/>
    </source>
</evidence>
<dbReference type="AlphaFoldDB" id="A0AAV0FFG5"/>
<comment type="caution">
    <text evidence="1">The sequence shown here is derived from an EMBL/GenBank/DDBJ whole genome shotgun (WGS) entry which is preliminary data.</text>
</comment>
<dbReference type="Proteomes" id="UP001152523">
    <property type="component" value="Unassembled WGS sequence"/>
</dbReference>
<organism evidence="1 2">
    <name type="scientific">Cuscuta epithymum</name>
    <dbReference type="NCBI Taxonomy" id="186058"/>
    <lineage>
        <taxon>Eukaryota</taxon>
        <taxon>Viridiplantae</taxon>
        <taxon>Streptophyta</taxon>
        <taxon>Embryophyta</taxon>
        <taxon>Tracheophyta</taxon>
        <taxon>Spermatophyta</taxon>
        <taxon>Magnoliopsida</taxon>
        <taxon>eudicotyledons</taxon>
        <taxon>Gunneridae</taxon>
        <taxon>Pentapetalae</taxon>
        <taxon>asterids</taxon>
        <taxon>lamiids</taxon>
        <taxon>Solanales</taxon>
        <taxon>Convolvulaceae</taxon>
        <taxon>Cuscuteae</taxon>
        <taxon>Cuscuta</taxon>
        <taxon>Cuscuta subgen. Cuscuta</taxon>
    </lineage>
</organism>
<sequence length="148" mass="16926">MQFSFFTGKGRVISGIADMALIYPPFLYKKNILLRMSYVYVTPSEISATLQQSPFVLHGQQRWQTRKNKKRGGLRWGGGHDGRHYSKHIISAVDYGVFHGRHLYPDPHTSINGVTISPRCLIPPIWILNPTHATLVPPPWSFFVPYLH</sequence>
<evidence type="ECO:0000313" key="1">
    <source>
        <dbReference type="EMBL" id="CAH9134324.1"/>
    </source>
</evidence>
<protein>
    <submittedName>
        <fullName evidence="1">Uncharacterized protein</fullName>
    </submittedName>
</protein>
<keyword evidence="2" id="KW-1185">Reference proteome</keyword>
<name>A0AAV0FFG5_9ASTE</name>